<dbReference type="GO" id="GO:0004519">
    <property type="term" value="F:endonuclease activity"/>
    <property type="evidence" value="ECO:0007669"/>
    <property type="project" value="UniProtKB-KW"/>
</dbReference>
<name>A0ABZ1ZGF6_STRAQ</name>
<dbReference type="RefSeq" id="WP_329356418.1">
    <property type="nucleotide sequence ID" value="NZ_CP109490.1"/>
</dbReference>
<dbReference type="SUPFAM" id="SSF52980">
    <property type="entry name" value="Restriction endonuclease-like"/>
    <property type="match status" value="1"/>
</dbReference>
<evidence type="ECO:0000259" key="1">
    <source>
        <dbReference type="Pfam" id="PF05685"/>
    </source>
</evidence>
<dbReference type="Pfam" id="PF05685">
    <property type="entry name" value="Uma2"/>
    <property type="match status" value="1"/>
</dbReference>
<proteinExistence type="predicted"/>
<organism evidence="2 3">
    <name type="scientific">Streptomyces anulatus</name>
    <name type="common">Streptomyces chrysomallus</name>
    <dbReference type="NCBI Taxonomy" id="1892"/>
    <lineage>
        <taxon>Bacteria</taxon>
        <taxon>Bacillati</taxon>
        <taxon>Actinomycetota</taxon>
        <taxon>Actinomycetes</taxon>
        <taxon>Kitasatosporales</taxon>
        <taxon>Streptomycetaceae</taxon>
        <taxon>Streptomyces</taxon>
    </lineage>
</organism>
<dbReference type="InterPro" id="IPR011335">
    <property type="entry name" value="Restrct_endonuc-II-like"/>
</dbReference>
<keyword evidence="2" id="KW-0255">Endonuclease</keyword>
<dbReference type="PANTHER" id="PTHR35400">
    <property type="entry name" value="SLR1083 PROTEIN"/>
    <property type="match status" value="1"/>
</dbReference>
<dbReference type="CDD" id="cd06260">
    <property type="entry name" value="DUF820-like"/>
    <property type="match status" value="1"/>
</dbReference>
<evidence type="ECO:0000313" key="2">
    <source>
        <dbReference type="EMBL" id="WUX37835.1"/>
    </source>
</evidence>
<evidence type="ECO:0000313" key="3">
    <source>
        <dbReference type="Proteomes" id="UP001431926"/>
    </source>
</evidence>
<accession>A0ABZ1ZGF6</accession>
<gene>
    <name evidence="2" type="ORF">OG367_17065</name>
</gene>
<feature type="domain" description="Putative restriction endonuclease" evidence="1">
    <location>
        <begin position="27"/>
        <end position="187"/>
    </location>
</feature>
<protein>
    <submittedName>
        <fullName evidence="2">Uma2 family endonuclease</fullName>
    </submittedName>
</protein>
<dbReference type="Gene3D" id="3.90.1570.10">
    <property type="entry name" value="tt1808, chain A"/>
    <property type="match status" value="1"/>
</dbReference>
<sequence length="194" mass="21881">MTVVDTDRIDMADTSDERTLDMMFEWLEPVPEGFKVEIIEGTVHMSPQRDTHWRIILGIVRQLLPRYKENRLLSDVRIDLPGHLNGYASDVLALSSDAVKGEDGRWRYQDIEFVAEVISKNTAANDYGPKKATYALAGVPVYLIVDPYTGTWHLHTLPKEDEYRSVLSLDFGTPVDLTSTVVGLVLATDAFPRD</sequence>
<keyword evidence="2" id="KW-0378">Hydrolase</keyword>
<dbReference type="InterPro" id="IPR012296">
    <property type="entry name" value="Nuclease_put_TT1808"/>
</dbReference>
<reference evidence="2" key="1">
    <citation type="submission" date="2022-10" db="EMBL/GenBank/DDBJ databases">
        <title>The complete genomes of actinobacterial strains from the NBC collection.</title>
        <authorList>
            <person name="Joergensen T.S."/>
            <person name="Alvarez Arevalo M."/>
            <person name="Sterndorff E.B."/>
            <person name="Faurdal D."/>
            <person name="Vuksanovic O."/>
            <person name="Mourched A.-S."/>
            <person name="Charusanti P."/>
            <person name="Shaw S."/>
            <person name="Blin K."/>
            <person name="Weber T."/>
        </authorList>
    </citation>
    <scope>NUCLEOTIDE SEQUENCE</scope>
    <source>
        <strain evidence="2">NBC_01436</strain>
    </source>
</reference>
<dbReference type="PANTHER" id="PTHR35400:SF3">
    <property type="entry name" value="SLL1072 PROTEIN"/>
    <property type="match status" value="1"/>
</dbReference>
<dbReference type="EMBL" id="CP109491">
    <property type="protein sequence ID" value="WUX37835.1"/>
    <property type="molecule type" value="Genomic_DNA"/>
</dbReference>
<dbReference type="InterPro" id="IPR008538">
    <property type="entry name" value="Uma2"/>
</dbReference>
<keyword evidence="2" id="KW-0540">Nuclease</keyword>
<dbReference type="Proteomes" id="UP001431926">
    <property type="component" value="Chromosome"/>
</dbReference>
<keyword evidence="3" id="KW-1185">Reference proteome</keyword>